<dbReference type="EMBL" id="FXAW01000003">
    <property type="protein sequence ID" value="SMG29420.1"/>
    <property type="molecule type" value="Genomic_DNA"/>
</dbReference>
<sequence length="190" mass="21706">MNSEKYAVIWKHFNHNSEIGDRLNAEQDFSLPYFLSEEEKAKFDKKEQVSLNPFHLVMGLLVGYFDKPPGIDTRFAKKKAASIIREHLPRFKTNSLENLVLDLSNFLRDSHGQKVSLQSLIAGVELQPSSSAIKYDACIDLIGCIDSDELEDRIAAVQQLKLFLSKIDAKELKQELVPDYMKMIQIANEF</sequence>
<proteinExistence type="predicted"/>
<gene>
    <name evidence="1" type="ORF">SAMN05661096_01834</name>
</gene>
<dbReference type="RefSeq" id="WP_085516749.1">
    <property type="nucleotide sequence ID" value="NZ_FXAW01000003.1"/>
</dbReference>
<evidence type="ECO:0000313" key="2">
    <source>
        <dbReference type="Proteomes" id="UP000193804"/>
    </source>
</evidence>
<name>A0A1X7JMH0_9BACT</name>
<dbReference type="Proteomes" id="UP000193804">
    <property type="component" value="Unassembled WGS sequence"/>
</dbReference>
<keyword evidence="2" id="KW-1185">Reference proteome</keyword>
<dbReference type="OrthoDB" id="978668at2"/>
<organism evidence="1 2">
    <name type="scientific">Marivirga sericea</name>
    <dbReference type="NCBI Taxonomy" id="1028"/>
    <lineage>
        <taxon>Bacteria</taxon>
        <taxon>Pseudomonadati</taxon>
        <taxon>Bacteroidota</taxon>
        <taxon>Cytophagia</taxon>
        <taxon>Cytophagales</taxon>
        <taxon>Marivirgaceae</taxon>
        <taxon>Marivirga</taxon>
    </lineage>
</organism>
<accession>A0A1X7JMH0</accession>
<dbReference type="AlphaFoldDB" id="A0A1X7JMH0"/>
<protein>
    <submittedName>
        <fullName evidence="1">Uncharacterized protein</fullName>
    </submittedName>
</protein>
<dbReference type="STRING" id="1028.SAMN05661096_01834"/>
<evidence type="ECO:0000313" key="1">
    <source>
        <dbReference type="EMBL" id="SMG29420.1"/>
    </source>
</evidence>
<reference evidence="2" key="1">
    <citation type="submission" date="2017-04" db="EMBL/GenBank/DDBJ databases">
        <authorList>
            <person name="Varghese N."/>
            <person name="Submissions S."/>
        </authorList>
    </citation>
    <scope>NUCLEOTIDE SEQUENCE [LARGE SCALE GENOMIC DNA]</scope>
    <source>
        <strain evidence="2">DSM 4125</strain>
    </source>
</reference>